<gene>
    <name evidence="2" type="ORF">SAMN04487819_11885</name>
</gene>
<dbReference type="RefSeq" id="WP_175496976.1">
    <property type="nucleotide sequence ID" value="NZ_FOMZ01000018.1"/>
</dbReference>
<evidence type="ECO:0000313" key="3">
    <source>
        <dbReference type="Proteomes" id="UP000198716"/>
    </source>
</evidence>
<dbReference type="InterPro" id="IPR037523">
    <property type="entry name" value="VOC_core"/>
</dbReference>
<dbReference type="PROSITE" id="PS51819">
    <property type="entry name" value="VOC"/>
    <property type="match status" value="1"/>
</dbReference>
<evidence type="ECO:0000313" key="2">
    <source>
        <dbReference type="EMBL" id="SFE62279.1"/>
    </source>
</evidence>
<dbReference type="AlphaFoldDB" id="A0A1I2C1S3"/>
<evidence type="ECO:0000259" key="1">
    <source>
        <dbReference type="PROSITE" id="PS51819"/>
    </source>
</evidence>
<dbReference type="InterPro" id="IPR029068">
    <property type="entry name" value="Glyas_Bleomycin-R_OHBP_Dase"/>
</dbReference>
<protein>
    <submittedName>
        <fullName evidence="2">Uncharacterized conserved protein PhnB, glyoxalase superfamily</fullName>
    </submittedName>
</protein>
<reference evidence="3" key="1">
    <citation type="submission" date="2016-10" db="EMBL/GenBank/DDBJ databases">
        <authorList>
            <person name="Varghese N."/>
            <person name="Submissions S."/>
        </authorList>
    </citation>
    <scope>NUCLEOTIDE SEQUENCE [LARGE SCALE GENOMIC DNA]</scope>
    <source>
        <strain evidence="3">DSM 45004</strain>
    </source>
</reference>
<proteinExistence type="predicted"/>
<accession>A0A1I2C1S3</accession>
<keyword evidence="3" id="KW-1185">Reference proteome</keyword>
<dbReference type="SUPFAM" id="SSF54593">
    <property type="entry name" value="Glyoxalase/Bleomycin resistance protein/Dihydroxybiphenyl dioxygenase"/>
    <property type="match status" value="1"/>
</dbReference>
<dbReference type="Gene3D" id="3.10.180.10">
    <property type="entry name" value="2,3-Dihydroxybiphenyl 1,2-Dioxygenase, domain 1"/>
    <property type="match status" value="1"/>
</dbReference>
<dbReference type="InterPro" id="IPR004360">
    <property type="entry name" value="Glyas_Fos-R_dOase_dom"/>
</dbReference>
<sequence length="116" mass="12754">MAVRRVMSVLTVSDLDAAVDAYARTTGMEVVMNHGWIAILASPEHPSAQIGLITKDRTGPSNMDASVEVEDVDAACTAAEQAGMEIIYELHDEDWGVRRFFLRDRDGNVINVLAHR</sequence>
<name>A0A1I2C1S3_9ACTN</name>
<dbReference type="EMBL" id="FOMZ01000018">
    <property type="protein sequence ID" value="SFE62279.1"/>
    <property type="molecule type" value="Genomic_DNA"/>
</dbReference>
<feature type="domain" description="VOC" evidence="1">
    <location>
        <begin position="4"/>
        <end position="115"/>
    </location>
</feature>
<dbReference type="Proteomes" id="UP000198716">
    <property type="component" value="Unassembled WGS sequence"/>
</dbReference>
<dbReference type="Pfam" id="PF00903">
    <property type="entry name" value="Glyoxalase"/>
    <property type="match status" value="1"/>
</dbReference>
<organism evidence="2 3">
    <name type="scientific">Actinopolyspora alba</name>
    <dbReference type="NCBI Taxonomy" id="673379"/>
    <lineage>
        <taxon>Bacteria</taxon>
        <taxon>Bacillati</taxon>
        <taxon>Actinomycetota</taxon>
        <taxon>Actinomycetes</taxon>
        <taxon>Actinopolysporales</taxon>
        <taxon>Actinopolysporaceae</taxon>
        <taxon>Actinopolyspora</taxon>
        <taxon>Actinopolyspora alba group</taxon>
    </lineage>
</organism>